<dbReference type="RefSeq" id="WP_138155226.1">
    <property type="nucleotide sequence ID" value="NZ_JRPC02000017.1"/>
</dbReference>
<keyword evidence="2" id="KW-0732">Signal</keyword>
<evidence type="ECO:0000313" key="4">
    <source>
        <dbReference type="EMBL" id="TLE15483.1"/>
    </source>
</evidence>
<gene>
    <name evidence="4" type="ORF">LS72_007140</name>
</gene>
<dbReference type="SUPFAM" id="SSF54534">
    <property type="entry name" value="FKBP-like"/>
    <property type="match status" value="1"/>
</dbReference>
<dbReference type="Pfam" id="PF13145">
    <property type="entry name" value="Rotamase_2"/>
    <property type="match status" value="1"/>
</dbReference>
<feature type="domain" description="PpiC" evidence="3">
    <location>
        <begin position="130"/>
        <end position="225"/>
    </location>
</feature>
<keyword evidence="1" id="KW-0697">Rotamase</keyword>
<dbReference type="SUPFAM" id="SSF109998">
    <property type="entry name" value="Triger factor/SurA peptide-binding domain-like"/>
    <property type="match status" value="1"/>
</dbReference>
<dbReference type="PROSITE" id="PS01096">
    <property type="entry name" value="PPIC_PPIASE_1"/>
    <property type="match status" value="1"/>
</dbReference>
<evidence type="ECO:0000259" key="3">
    <source>
        <dbReference type="PROSITE" id="PS50198"/>
    </source>
</evidence>
<organism evidence="4 5">
    <name type="scientific">Helicobacter apodemus</name>
    <dbReference type="NCBI Taxonomy" id="135569"/>
    <lineage>
        <taxon>Bacteria</taxon>
        <taxon>Pseudomonadati</taxon>
        <taxon>Campylobacterota</taxon>
        <taxon>Epsilonproteobacteria</taxon>
        <taxon>Campylobacterales</taxon>
        <taxon>Helicobacteraceae</taxon>
        <taxon>Helicobacter</taxon>
    </lineage>
</organism>
<feature type="signal peptide" evidence="2">
    <location>
        <begin position="1"/>
        <end position="21"/>
    </location>
</feature>
<keyword evidence="1 4" id="KW-0413">Isomerase</keyword>
<dbReference type="Gene3D" id="3.10.50.40">
    <property type="match status" value="1"/>
</dbReference>
<dbReference type="GO" id="GO:0003755">
    <property type="term" value="F:peptidyl-prolyl cis-trans isomerase activity"/>
    <property type="evidence" value="ECO:0007669"/>
    <property type="project" value="UniProtKB-KW"/>
</dbReference>
<evidence type="ECO:0000313" key="5">
    <source>
        <dbReference type="Proteomes" id="UP000029920"/>
    </source>
</evidence>
<dbReference type="InterPro" id="IPR000297">
    <property type="entry name" value="PPIase_PpiC"/>
</dbReference>
<proteinExistence type="predicted"/>
<dbReference type="AlphaFoldDB" id="A0A4U8UDZ9"/>
<dbReference type="PROSITE" id="PS50198">
    <property type="entry name" value="PPIC_PPIASE_2"/>
    <property type="match status" value="1"/>
</dbReference>
<dbReference type="InterPro" id="IPR023058">
    <property type="entry name" value="PPIase_PpiC_CS"/>
</dbReference>
<dbReference type="PANTHER" id="PTHR47245">
    <property type="entry name" value="PEPTIDYLPROLYL ISOMERASE"/>
    <property type="match status" value="1"/>
</dbReference>
<evidence type="ECO:0000256" key="1">
    <source>
        <dbReference type="PROSITE-ProRule" id="PRU00278"/>
    </source>
</evidence>
<dbReference type="Gene3D" id="1.10.8.1040">
    <property type="match status" value="1"/>
</dbReference>
<dbReference type="InterPro" id="IPR050245">
    <property type="entry name" value="PrsA_foldase"/>
</dbReference>
<comment type="caution">
    <text evidence="4">The sequence shown here is derived from an EMBL/GenBank/DDBJ whole genome shotgun (WGS) entry which is preliminary data.</text>
</comment>
<keyword evidence="5" id="KW-1185">Reference proteome</keyword>
<evidence type="ECO:0000256" key="2">
    <source>
        <dbReference type="SAM" id="SignalP"/>
    </source>
</evidence>
<sequence>MKRVVLSSLVTLALLQGIGIAKTFAKVNGEEVTDKDIALLMRAMPGVSFDQLPQEGKEQVINQAIERKLLIEQSKKDKIQNTKEYKEAIANAQDDLMLEVWMRQKLDKIKVSSAEIKSFYDENKAGFIQPDLIKARHILVSSEEDAKRIIADLKKSGTNVLSKFEELAKIKSKDGSAQNGGDLGWFDKNQFIPEFSEAAFKLQKGSYTQAPVKSQFGYHIIYVDDKKPSATLSLKEVEGQIENNLKISKFQDTIKKEGDELRKKAKIEISQ</sequence>
<dbReference type="Proteomes" id="UP000029920">
    <property type="component" value="Unassembled WGS sequence"/>
</dbReference>
<dbReference type="PANTHER" id="PTHR47245:SF2">
    <property type="entry name" value="PEPTIDYL-PROLYL CIS-TRANS ISOMERASE HP_0175-RELATED"/>
    <property type="match status" value="1"/>
</dbReference>
<reference evidence="4 5" key="1">
    <citation type="journal article" date="2014" name="Genome Announc.">
        <title>Draft genome sequences of eight enterohepatic helicobacter species isolated from both laboratory and wild rodents.</title>
        <authorList>
            <person name="Sheh A."/>
            <person name="Shen Z."/>
            <person name="Fox J.G."/>
        </authorList>
    </citation>
    <scope>NUCLEOTIDE SEQUENCE [LARGE SCALE GENOMIC DNA]</scope>
    <source>
        <strain evidence="4 5">MIT-03-7007</strain>
    </source>
</reference>
<dbReference type="EMBL" id="JRPC02000017">
    <property type="protein sequence ID" value="TLE15483.1"/>
    <property type="molecule type" value="Genomic_DNA"/>
</dbReference>
<protein>
    <submittedName>
        <fullName evidence="4">Peptidylprolyl isomerase</fullName>
    </submittedName>
</protein>
<dbReference type="InterPro" id="IPR046357">
    <property type="entry name" value="PPIase_dom_sf"/>
</dbReference>
<accession>A0A4U8UDZ9</accession>
<feature type="chain" id="PRO_5020211945" evidence="2">
    <location>
        <begin position="22"/>
        <end position="271"/>
    </location>
</feature>
<dbReference type="InterPro" id="IPR027304">
    <property type="entry name" value="Trigger_fact/SurA_dom_sf"/>
</dbReference>
<name>A0A4U8UDZ9_9HELI</name>